<gene>
    <name evidence="2" type="ORF">KOR34_03390</name>
</gene>
<feature type="chain" id="PRO_5022936447" description="PEP-CTERM protein-sorting domain-containing protein" evidence="1">
    <location>
        <begin position="26"/>
        <end position="308"/>
    </location>
</feature>
<keyword evidence="3" id="KW-1185">Reference proteome</keyword>
<proteinExistence type="predicted"/>
<keyword evidence="1" id="KW-0732">Signal</keyword>
<organism evidence="2 3">
    <name type="scientific">Posidoniimonas corsicana</name>
    <dbReference type="NCBI Taxonomy" id="1938618"/>
    <lineage>
        <taxon>Bacteria</taxon>
        <taxon>Pseudomonadati</taxon>
        <taxon>Planctomycetota</taxon>
        <taxon>Planctomycetia</taxon>
        <taxon>Pirellulales</taxon>
        <taxon>Lacipirellulaceae</taxon>
        <taxon>Posidoniimonas</taxon>
    </lineage>
</organism>
<accession>A0A5C5VA58</accession>
<reference evidence="2 3" key="1">
    <citation type="submission" date="2019-02" db="EMBL/GenBank/DDBJ databases">
        <title>Deep-cultivation of Planctomycetes and their phenomic and genomic characterization uncovers novel biology.</title>
        <authorList>
            <person name="Wiegand S."/>
            <person name="Jogler M."/>
            <person name="Boedeker C."/>
            <person name="Pinto D."/>
            <person name="Vollmers J."/>
            <person name="Rivas-Marin E."/>
            <person name="Kohn T."/>
            <person name="Peeters S.H."/>
            <person name="Heuer A."/>
            <person name="Rast P."/>
            <person name="Oberbeckmann S."/>
            <person name="Bunk B."/>
            <person name="Jeske O."/>
            <person name="Meyerdierks A."/>
            <person name="Storesund J.E."/>
            <person name="Kallscheuer N."/>
            <person name="Luecker S."/>
            <person name="Lage O.M."/>
            <person name="Pohl T."/>
            <person name="Merkel B.J."/>
            <person name="Hornburger P."/>
            <person name="Mueller R.-W."/>
            <person name="Bruemmer F."/>
            <person name="Labrenz M."/>
            <person name="Spormann A.M."/>
            <person name="Op Den Camp H."/>
            <person name="Overmann J."/>
            <person name="Amann R."/>
            <person name="Jetten M.S.M."/>
            <person name="Mascher T."/>
            <person name="Medema M.H."/>
            <person name="Devos D.P."/>
            <person name="Kaster A.-K."/>
            <person name="Ovreas L."/>
            <person name="Rohde M."/>
            <person name="Galperin M.Y."/>
            <person name="Jogler C."/>
        </authorList>
    </citation>
    <scope>NUCLEOTIDE SEQUENCE [LARGE SCALE GENOMIC DNA]</scope>
    <source>
        <strain evidence="2 3">KOR34</strain>
    </source>
</reference>
<sequence precursor="true">MIVRKNLAACAMAMSALACCNAVHAFEQIPLSSTWSEWDTSNLGSGVQDLSGQSSTGYTTTINGVVGETGEIPQVYQIFDPLRLDRIGDKVEVSFDIQFSTATDISIDTDFRAGISSTANNSGAVYGFDGGPLGGTSVRLRYDSNGLTWIGDPADVPGTGYPNAFDETNINHSLNASGTLGSGGGSPAGSAVGENTTETHSFLLSLERVAGGLVGSSSWTSDAPGAVPVVNSYGSPFDDSALALGATNSIDMIQIAMLEENINSTYPVSWTVSNVSVSGTPVPEPAGALLLVGVLAGAASRVRRARLG</sequence>
<protein>
    <recommendedName>
        <fullName evidence="4">PEP-CTERM protein-sorting domain-containing protein</fullName>
    </recommendedName>
</protein>
<feature type="signal peptide" evidence="1">
    <location>
        <begin position="1"/>
        <end position="25"/>
    </location>
</feature>
<comment type="caution">
    <text evidence="2">The sequence shown here is derived from an EMBL/GenBank/DDBJ whole genome shotgun (WGS) entry which is preliminary data.</text>
</comment>
<evidence type="ECO:0008006" key="4">
    <source>
        <dbReference type="Google" id="ProtNLM"/>
    </source>
</evidence>
<dbReference type="Proteomes" id="UP000316714">
    <property type="component" value="Unassembled WGS sequence"/>
</dbReference>
<evidence type="ECO:0000256" key="1">
    <source>
        <dbReference type="SAM" id="SignalP"/>
    </source>
</evidence>
<dbReference type="EMBL" id="SIHJ01000001">
    <property type="protein sequence ID" value="TWT35448.1"/>
    <property type="molecule type" value="Genomic_DNA"/>
</dbReference>
<dbReference type="AlphaFoldDB" id="A0A5C5VA58"/>
<evidence type="ECO:0000313" key="3">
    <source>
        <dbReference type="Proteomes" id="UP000316714"/>
    </source>
</evidence>
<dbReference type="PROSITE" id="PS51257">
    <property type="entry name" value="PROKAR_LIPOPROTEIN"/>
    <property type="match status" value="1"/>
</dbReference>
<name>A0A5C5VA58_9BACT</name>
<evidence type="ECO:0000313" key="2">
    <source>
        <dbReference type="EMBL" id="TWT35448.1"/>
    </source>
</evidence>